<evidence type="ECO:0000313" key="8">
    <source>
        <dbReference type="EMBL" id="KIN03516.1"/>
    </source>
</evidence>
<keyword evidence="7" id="KW-0503">Monooxygenase</keyword>
<evidence type="ECO:0000256" key="1">
    <source>
        <dbReference type="ARBA" id="ARBA00001971"/>
    </source>
</evidence>
<dbReference type="SUPFAM" id="SSF48264">
    <property type="entry name" value="Cytochrome P450"/>
    <property type="match status" value="1"/>
</dbReference>
<dbReference type="EMBL" id="KN832873">
    <property type="protein sequence ID" value="KIN03516.1"/>
    <property type="molecule type" value="Genomic_DNA"/>
</dbReference>
<dbReference type="CDD" id="cd11058">
    <property type="entry name" value="CYP60B-like"/>
    <property type="match status" value="1"/>
</dbReference>
<comment type="similarity">
    <text evidence="2 7">Belongs to the cytochrome P450 family.</text>
</comment>
<dbReference type="PANTHER" id="PTHR24305:SF210">
    <property type="entry name" value="CYTOCHROME P450 MONOOXYGENASE ASQL-RELATED"/>
    <property type="match status" value="1"/>
</dbReference>
<dbReference type="InterPro" id="IPR050121">
    <property type="entry name" value="Cytochrome_P450_monoxygenase"/>
</dbReference>
<dbReference type="HOGENOM" id="CLU_001570_14_11_1"/>
<dbReference type="InterPro" id="IPR036396">
    <property type="entry name" value="Cyt_P450_sf"/>
</dbReference>
<evidence type="ECO:0000256" key="7">
    <source>
        <dbReference type="RuleBase" id="RU000461"/>
    </source>
</evidence>
<sequence>RTVYNLLFHPLQPFPGPWYCKVSRFWYCFQLARGNLYHEVKRLHDIYGEAVRIAPNELSYNSAEAWSSIYGCGSLFPKDPILYGPVLEGAETLIDAEGNDYTPQKRALALAFTRRSLLTKEDILSSYIDHAIGELTTQVKTKDVVDMIPLFGNALLDLSCKLTVDRDLGAINPHGKPHSTLDLLDQAMKWIYIPVTARRLPRVISYPLETAQRLLVAKGLLHLGKVGPLVLERVEQGGSATDLVSYMNRYQKEDKASKVQLINNATIFINAGTETSTTLLCGAIYYILSNPQVLSKLTEEIRGAVTNIRDLNLDLINSMSYLKACVNESMRIYPPVPGTLTRLTPKGGAYICGNYVPQDTVVGVSHWATYHNAANFKYPEEFRPERWIDIENVQYAGDRRHALQPFSYGPRKCIASELPSMTSTLFLTRLFWEFDMELDPASRGWANQKGYMGPYKRPLLVKLKPRTV</sequence>
<dbReference type="PRINTS" id="PR00385">
    <property type="entry name" value="P450"/>
</dbReference>
<evidence type="ECO:0000256" key="2">
    <source>
        <dbReference type="ARBA" id="ARBA00010617"/>
    </source>
</evidence>
<name>A0A0C3H5P7_OIDMZ</name>
<dbReference type="InterPro" id="IPR001128">
    <property type="entry name" value="Cyt_P450"/>
</dbReference>
<dbReference type="PROSITE" id="PS00086">
    <property type="entry name" value="CYTOCHROME_P450"/>
    <property type="match status" value="1"/>
</dbReference>
<dbReference type="PRINTS" id="PR00463">
    <property type="entry name" value="EP450I"/>
</dbReference>
<dbReference type="InterPro" id="IPR002401">
    <property type="entry name" value="Cyt_P450_E_grp-I"/>
</dbReference>
<evidence type="ECO:0000313" key="9">
    <source>
        <dbReference type="Proteomes" id="UP000054321"/>
    </source>
</evidence>
<keyword evidence="9" id="KW-1185">Reference proteome</keyword>
<feature type="non-terminal residue" evidence="8">
    <location>
        <position position="1"/>
    </location>
</feature>
<dbReference type="GO" id="GO:0016705">
    <property type="term" value="F:oxidoreductase activity, acting on paired donors, with incorporation or reduction of molecular oxygen"/>
    <property type="evidence" value="ECO:0007669"/>
    <property type="project" value="InterPro"/>
</dbReference>
<dbReference type="InParanoid" id="A0A0C3H5P7"/>
<protein>
    <submittedName>
        <fullName evidence="8">Uncharacterized protein</fullName>
    </submittedName>
</protein>
<feature type="binding site" description="axial binding residue" evidence="6">
    <location>
        <position position="413"/>
    </location>
    <ligand>
        <name>heme</name>
        <dbReference type="ChEBI" id="CHEBI:30413"/>
    </ligand>
    <ligandPart>
        <name>Fe</name>
        <dbReference type="ChEBI" id="CHEBI:18248"/>
    </ligandPart>
</feature>
<keyword evidence="4 6" id="KW-0479">Metal-binding</keyword>
<evidence type="ECO:0000256" key="5">
    <source>
        <dbReference type="ARBA" id="ARBA00023004"/>
    </source>
</evidence>
<dbReference type="OrthoDB" id="1470350at2759"/>
<keyword evidence="7" id="KW-0560">Oxidoreductase</keyword>
<keyword evidence="5 6" id="KW-0408">Iron</keyword>
<dbReference type="PANTHER" id="PTHR24305">
    <property type="entry name" value="CYTOCHROME P450"/>
    <property type="match status" value="1"/>
</dbReference>
<reference evidence="8 9" key="1">
    <citation type="submission" date="2014-04" db="EMBL/GenBank/DDBJ databases">
        <authorList>
            <consortium name="DOE Joint Genome Institute"/>
            <person name="Kuo A."/>
            <person name="Martino E."/>
            <person name="Perotto S."/>
            <person name="Kohler A."/>
            <person name="Nagy L.G."/>
            <person name="Floudas D."/>
            <person name="Copeland A."/>
            <person name="Barry K.W."/>
            <person name="Cichocki N."/>
            <person name="Veneault-Fourrey C."/>
            <person name="LaButti K."/>
            <person name="Lindquist E.A."/>
            <person name="Lipzen A."/>
            <person name="Lundell T."/>
            <person name="Morin E."/>
            <person name="Murat C."/>
            <person name="Sun H."/>
            <person name="Tunlid A."/>
            <person name="Henrissat B."/>
            <person name="Grigoriev I.V."/>
            <person name="Hibbett D.S."/>
            <person name="Martin F."/>
            <person name="Nordberg H.P."/>
            <person name="Cantor M.N."/>
            <person name="Hua S.X."/>
        </authorList>
    </citation>
    <scope>NUCLEOTIDE SEQUENCE [LARGE SCALE GENOMIC DNA]</scope>
    <source>
        <strain evidence="8 9">Zn</strain>
    </source>
</reference>
<keyword evidence="3 6" id="KW-0349">Heme</keyword>
<dbReference type="AlphaFoldDB" id="A0A0C3H5P7"/>
<dbReference type="GO" id="GO:0004497">
    <property type="term" value="F:monooxygenase activity"/>
    <property type="evidence" value="ECO:0007669"/>
    <property type="project" value="UniProtKB-KW"/>
</dbReference>
<comment type="cofactor">
    <cofactor evidence="1 6">
        <name>heme</name>
        <dbReference type="ChEBI" id="CHEBI:30413"/>
    </cofactor>
</comment>
<proteinExistence type="inferred from homology"/>
<dbReference type="Pfam" id="PF00067">
    <property type="entry name" value="p450"/>
    <property type="match status" value="1"/>
</dbReference>
<evidence type="ECO:0000256" key="3">
    <source>
        <dbReference type="ARBA" id="ARBA00022617"/>
    </source>
</evidence>
<dbReference type="STRING" id="913774.A0A0C3H5P7"/>
<dbReference type="InterPro" id="IPR017972">
    <property type="entry name" value="Cyt_P450_CS"/>
</dbReference>
<dbReference type="Proteomes" id="UP000054321">
    <property type="component" value="Unassembled WGS sequence"/>
</dbReference>
<dbReference type="GO" id="GO:0005506">
    <property type="term" value="F:iron ion binding"/>
    <property type="evidence" value="ECO:0007669"/>
    <property type="project" value="InterPro"/>
</dbReference>
<dbReference type="Gene3D" id="1.10.630.10">
    <property type="entry name" value="Cytochrome P450"/>
    <property type="match status" value="1"/>
</dbReference>
<feature type="non-terminal residue" evidence="8">
    <location>
        <position position="468"/>
    </location>
</feature>
<organism evidence="8 9">
    <name type="scientific">Oidiodendron maius (strain Zn)</name>
    <dbReference type="NCBI Taxonomy" id="913774"/>
    <lineage>
        <taxon>Eukaryota</taxon>
        <taxon>Fungi</taxon>
        <taxon>Dikarya</taxon>
        <taxon>Ascomycota</taxon>
        <taxon>Pezizomycotina</taxon>
        <taxon>Leotiomycetes</taxon>
        <taxon>Leotiomycetes incertae sedis</taxon>
        <taxon>Myxotrichaceae</taxon>
        <taxon>Oidiodendron</taxon>
    </lineage>
</organism>
<accession>A0A0C3H5P7</accession>
<dbReference type="GO" id="GO:0020037">
    <property type="term" value="F:heme binding"/>
    <property type="evidence" value="ECO:0007669"/>
    <property type="project" value="InterPro"/>
</dbReference>
<gene>
    <name evidence="8" type="ORF">OIDMADRAFT_73846</name>
</gene>
<evidence type="ECO:0000256" key="4">
    <source>
        <dbReference type="ARBA" id="ARBA00022723"/>
    </source>
</evidence>
<reference evidence="9" key="2">
    <citation type="submission" date="2015-01" db="EMBL/GenBank/DDBJ databases">
        <title>Evolutionary Origins and Diversification of the Mycorrhizal Mutualists.</title>
        <authorList>
            <consortium name="DOE Joint Genome Institute"/>
            <consortium name="Mycorrhizal Genomics Consortium"/>
            <person name="Kohler A."/>
            <person name="Kuo A."/>
            <person name="Nagy L.G."/>
            <person name="Floudas D."/>
            <person name="Copeland A."/>
            <person name="Barry K.W."/>
            <person name="Cichocki N."/>
            <person name="Veneault-Fourrey C."/>
            <person name="LaButti K."/>
            <person name="Lindquist E.A."/>
            <person name="Lipzen A."/>
            <person name="Lundell T."/>
            <person name="Morin E."/>
            <person name="Murat C."/>
            <person name="Riley R."/>
            <person name="Ohm R."/>
            <person name="Sun H."/>
            <person name="Tunlid A."/>
            <person name="Henrissat B."/>
            <person name="Grigoriev I.V."/>
            <person name="Hibbett D.S."/>
            <person name="Martin F."/>
        </authorList>
    </citation>
    <scope>NUCLEOTIDE SEQUENCE [LARGE SCALE GENOMIC DNA]</scope>
    <source>
        <strain evidence="9">Zn</strain>
    </source>
</reference>
<evidence type="ECO:0000256" key="6">
    <source>
        <dbReference type="PIRSR" id="PIRSR602401-1"/>
    </source>
</evidence>